<evidence type="ECO:0000313" key="2">
    <source>
        <dbReference type="EMBL" id="CAD7409827.1"/>
    </source>
</evidence>
<dbReference type="AlphaFoldDB" id="A0A7R9DAY5"/>
<name>A0A7R9DAY5_TIMPO</name>
<organism evidence="2">
    <name type="scientific">Timema poppense</name>
    <name type="common">Walking stick</name>
    <dbReference type="NCBI Taxonomy" id="170557"/>
    <lineage>
        <taxon>Eukaryota</taxon>
        <taxon>Metazoa</taxon>
        <taxon>Ecdysozoa</taxon>
        <taxon>Arthropoda</taxon>
        <taxon>Hexapoda</taxon>
        <taxon>Insecta</taxon>
        <taxon>Pterygota</taxon>
        <taxon>Neoptera</taxon>
        <taxon>Polyneoptera</taxon>
        <taxon>Phasmatodea</taxon>
        <taxon>Timematodea</taxon>
        <taxon>Timematoidea</taxon>
        <taxon>Timematidae</taxon>
        <taxon>Timema</taxon>
    </lineage>
</organism>
<sequence>MVWRAQRPKVPTLETNQPRCSTCKIHQPSTSFNGRLTLERR</sequence>
<protein>
    <submittedName>
        <fullName evidence="2">Uncharacterized protein</fullName>
    </submittedName>
</protein>
<dbReference type="EMBL" id="OD004373">
    <property type="protein sequence ID" value="CAD7409827.1"/>
    <property type="molecule type" value="Genomic_DNA"/>
</dbReference>
<gene>
    <name evidence="2" type="ORF">TPSB3V08_LOCUS7044</name>
</gene>
<accession>A0A7R9DAY5</accession>
<proteinExistence type="predicted"/>
<feature type="region of interest" description="Disordered" evidence="1">
    <location>
        <begin position="1"/>
        <end position="26"/>
    </location>
</feature>
<evidence type="ECO:0000256" key="1">
    <source>
        <dbReference type="SAM" id="MobiDB-lite"/>
    </source>
</evidence>
<reference evidence="2" key="1">
    <citation type="submission" date="2020-11" db="EMBL/GenBank/DDBJ databases">
        <authorList>
            <person name="Tran Van P."/>
        </authorList>
    </citation>
    <scope>NUCLEOTIDE SEQUENCE</scope>
</reference>